<dbReference type="AlphaFoldDB" id="A0AAV3QJ79"/>
<sequence length="84" mass="9390">MCVTTQPFQGLRTYYQKLKPQPSTRAQSALIPPDKRGPQSIPNKEPVKAQRHPRMTSTQPARAQSDGPRPLPGVFNPRTDGRPE</sequence>
<evidence type="ECO:0000256" key="1">
    <source>
        <dbReference type="SAM" id="MobiDB-lite"/>
    </source>
</evidence>
<organism evidence="2 3">
    <name type="scientific">Lithospermum erythrorhizon</name>
    <name type="common">Purple gromwell</name>
    <name type="synonym">Lithospermum officinale var. erythrorhizon</name>
    <dbReference type="NCBI Taxonomy" id="34254"/>
    <lineage>
        <taxon>Eukaryota</taxon>
        <taxon>Viridiplantae</taxon>
        <taxon>Streptophyta</taxon>
        <taxon>Embryophyta</taxon>
        <taxon>Tracheophyta</taxon>
        <taxon>Spermatophyta</taxon>
        <taxon>Magnoliopsida</taxon>
        <taxon>eudicotyledons</taxon>
        <taxon>Gunneridae</taxon>
        <taxon>Pentapetalae</taxon>
        <taxon>asterids</taxon>
        <taxon>lamiids</taxon>
        <taxon>Boraginales</taxon>
        <taxon>Boraginaceae</taxon>
        <taxon>Boraginoideae</taxon>
        <taxon>Lithospermeae</taxon>
        <taxon>Lithospermum</taxon>
    </lineage>
</organism>
<name>A0AAV3QJ79_LITER</name>
<proteinExistence type="predicted"/>
<reference evidence="2 3" key="1">
    <citation type="submission" date="2024-01" db="EMBL/GenBank/DDBJ databases">
        <title>The complete chloroplast genome sequence of Lithospermum erythrorhizon: insights into the phylogenetic relationship among Boraginaceae species and the maternal lineages of purple gromwells.</title>
        <authorList>
            <person name="Okada T."/>
            <person name="Watanabe K."/>
        </authorList>
    </citation>
    <scope>NUCLEOTIDE SEQUENCE [LARGE SCALE GENOMIC DNA]</scope>
</reference>
<protein>
    <submittedName>
        <fullName evidence="2">Uncharacterized protein</fullName>
    </submittedName>
</protein>
<dbReference type="Proteomes" id="UP001454036">
    <property type="component" value="Unassembled WGS sequence"/>
</dbReference>
<evidence type="ECO:0000313" key="3">
    <source>
        <dbReference type="Proteomes" id="UP001454036"/>
    </source>
</evidence>
<keyword evidence="3" id="KW-1185">Reference proteome</keyword>
<evidence type="ECO:0000313" key="2">
    <source>
        <dbReference type="EMBL" id="GAA0162237.1"/>
    </source>
</evidence>
<dbReference type="EMBL" id="BAABME010004402">
    <property type="protein sequence ID" value="GAA0162237.1"/>
    <property type="molecule type" value="Genomic_DNA"/>
</dbReference>
<feature type="region of interest" description="Disordered" evidence="1">
    <location>
        <begin position="15"/>
        <end position="84"/>
    </location>
</feature>
<accession>A0AAV3QJ79</accession>
<gene>
    <name evidence="2" type="ORF">LIER_18370</name>
</gene>
<comment type="caution">
    <text evidence="2">The sequence shown here is derived from an EMBL/GenBank/DDBJ whole genome shotgun (WGS) entry which is preliminary data.</text>
</comment>